<reference evidence="1 2" key="1">
    <citation type="journal article" date="2019" name="Int. J. Syst. Evol. Microbiol.">
        <title>Photorhabdus khanii subsp. guanajuatensis subsp. nov., isolated from Heterorhabditis atacamensis, and Photorhabdus luminescens subsp. mexicana subsp. nov., isolated from Heterorhabditis mexicana entomopathogenic nematodes.</title>
        <authorList>
            <person name="Machado R.A.R."/>
            <person name="Bruno P."/>
            <person name="Arce C.C.M."/>
            <person name="Liechti N."/>
            <person name="Kohler A."/>
            <person name="Bernal J."/>
            <person name="Bruggmann R."/>
            <person name="Turlings T.C.J."/>
        </authorList>
    </citation>
    <scope>NUCLEOTIDE SEQUENCE [LARGE SCALE GENOMIC DNA]</scope>
    <source>
        <strain evidence="1 2">MEX47-22</strain>
    </source>
</reference>
<comment type="caution">
    <text evidence="1">The sequence shown here is derived from an EMBL/GenBank/DDBJ whole genome shotgun (WGS) entry which is preliminary data.</text>
</comment>
<sequence length="121" mass="14024">MKKIDENAQPEEKSDIYLDKLFDFLVEEIRERDAPPTYDDIGKTLGYTKGLGHDDLYGMPCLTTVRKKIIEYVAKYMRRNSNGPSVYAIACALSFSNNKTRRHVDYLDSFELVSYSPKLMR</sequence>
<evidence type="ECO:0000313" key="2">
    <source>
        <dbReference type="Proteomes" id="UP000295550"/>
    </source>
</evidence>
<dbReference type="InterPro" id="IPR036388">
    <property type="entry name" value="WH-like_DNA-bd_sf"/>
</dbReference>
<dbReference type="EMBL" id="PUJX01000019">
    <property type="protein sequence ID" value="TDB47922.1"/>
    <property type="molecule type" value="Genomic_DNA"/>
</dbReference>
<dbReference type="Proteomes" id="UP000295550">
    <property type="component" value="Unassembled WGS sequence"/>
</dbReference>
<evidence type="ECO:0008006" key="3">
    <source>
        <dbReference type="Google" id="ProtNLM"/>
    </source>
</evidence>
<name>A0A4R4J429_PHOLU</name>
<dbReference type="AlphaFoldDB" id="A0A4R4J429"/>
<protein>
    <recommendedName>
        <fullName evidence="3">LexA repressor DNA-binding domain-containing protein</fullName>
    </recommendedName>
</protein>
<dbReference type="Gene3D" id="1.10.10.10">
    <property type="entry name" value="Winged helix-like DNA-binding domain superfamily/Winged helix DNA-binding domain"/>
    <property type="match status" value="1"/>
</dbReference>
<organism evidence="1 2">
    <name type="scientific">Photorhabdus luminescens subsp. mexicana</name>
    <dbReference type="NCBI Taxonomy" id="2100167"/>
    <lineage>
        <taxon>Bacteria</taxon>
        <taxon>Pseudomonadati</taxon>
        <taxon>Pseudomonadota</taxon>
        <taxon>Gammaproteobacteria</taxon>
        <taxon>Enterobacterales</taxon>
        <taxon>Morganellaceae</taxon>
        <taxon>Photorhabdus</taxon>
    </lineage>
</organism>
<proteinExistence type="predicted"/>
<accession>A0A4R4J429</accession>
<evidence type="ECO:0000313" key="1">
    <source>
        <dbReference type="EMBL" id="TDB47922.1"/>
    </source>
</evidence>
<gene>
    <name evidence="1" type="ORF">C5468_17770</name>
</gene>
<dbReference type="RefSeq" id="WP_132347064.1">
    <property type="nucleotide sequence ID" value="NZ_CAWOLF010000019.1"/>
</dbReference>